<dbReference type="GO" id="GO:0005737">
    <property type="term" value="C:cytoplasm"/>
    <property type="evidence" value="ECO:0007669"/>
    <property type="project" value="UniProtKB-SubCell"/>
</dbReference>
<name>A0A453H3K7_AEGTS</name>
<evidence type="ECO:0000256" key="4">
    <source>
        <dbReference type="ARBA" id="ARBA00022490"/>
    </source>
</evidence>
<feature type="compositionally biased region" description="Basic and acidic residues" evidence="11">
    <location>
        <begin position="105"/>
        <end position="116"/>
    </location>
</feature>
<organism evidence="12 13">
    <name type="scientific">Aegilops tauschii subsp. strangulata</name>
    <name type="common">Goatgrass</name>
    <dbReference type="NCBI Taxonomy" id="200361"/>
    <lineage>
        <taxon>Eukaryota</taxon>
        <taxon>Viridiplantae</taxon>
        <taxon>Streptophyta</taxon>
        <taxon>Embryophyta</taxon>
        <taxon>Tracheophyta</taxon>
        <taxon>Spermatophyta</taxon>
        <taxon>Magnoliopsida</taxon>
        <taxon>Liliopsida</taxon>
        <taxon>Poales</taxon>
        <taxon>Poaceae</taxon>
        <taxon>BOP clade</taxon>
        <taxon>Pooideae</taxon>
        <taxon>Triticodae</taxon>
        <taxon>Triticeae</taxon>
        <taxon>Triticinae</taxon>
        <taxon>Aegilops</taxon>
    </lineage>
</organism>
<evidence type="ECO:0000256" key="6">
    <source>
        <dbReference type="ARBA" id="ARBA00022741"/>
    </source>
</evidence>
<dbReference type="InterPro" id="IPR000560">
    <property type="entry name" value="His_Pase_clade-2"/>
</dbReference>
<keyword evidence="6" id="KW-0547">Nucleotide-binding</keyword>
<reference evidence="12" key="5">
    <citation type="journal article" date="2021" name="G3 (Bethesda)">
        <title>Aegilops tauschii genome assembly Aet v5.0 features greater sequence contiguity and improved annotation.</title>
        <authorList>
            <person name="Wang L."/>
            <person name="Zhu T."/>
            <person name="Rodriguez J.C."/>
            <person name="Deal K.R."/>
            <person name="Dubcovsky J."/>
            <person name="McGuire P.E."/>
            <person name="Lux T."/>
            <person name="Spannagl M."/>
            <person name="Mayer K.F.X."/>
            <person name="Baldrich P."/>
            <person name="Meyers B.C."/>
            <person name="Huo N."/>
            <person name="Gu Y.Q."/>
            <person name="Zhou H."/>
            <person name="Devos K.M."/>
            <person name="Bennetzen J.L."/>
            <person name="Unver T."/>
            <person name="Budak H."/>
            <person name="Gulick P.J."/>
            <person name="Galiba G."/>
            <person name="Kalapos B."/>
            <person name="Nelson D.R."/>
            <person name="Li P."/>
            <person name="You F.M."/>
            <person name="Luo M.C."/>
            <person name="Dvorak J."/>
        </authorList>
    </citation>
    <scope>NUCLEOTIDE SEQUENCE [LARGE SCALE GENOMIC DNA]</scope>
    <source>
        <strain evidence="12">cv. AL8/78</strain>
    </source>
</reference>
<keyword evidence="8" id="KW-0067">ATP-binding</keyword>
<dbReference type="GO" id="GO:0032958">
    <property type="term" value="P:inositol phosphate biosynthetic process"/>
    <property type="evidence" value="ECO:0007669"/>
    <property type="project" value="TreeGrafter"/>
</dbReference>
<proteinExistence type="inferred from homology"/>
<dbReference type="AlphaFoldDB" id="A0A453H3K7"/>
<dbReference type="Proteomes" id="UP000015105">
    <property type="component" value="Chromosome 4D"/>
</dbReference>
<keyword evidence="7" id="KW-0418">Kinase</keyword>
<dbReference type="GO" id="GO:0005524">
    <property type="term" value="F:ATP binding"/>
    <property type="evidence" value="ECO:0007669"/>
    <property type="project" value="UniProtKB-KW"/>
</dbReference>
<sequence length="365" mass="42090">FDITQIPDVYDSCKYDLVHNAHLNLKGLEELYKVAQLLADGVIPNEYGINPKQKLKIGSKIARRLMGKVLIDLRNTREEAICVADPKFTEDEALFLPTKEVEHQQKIQVRNEDGRRSSTTSEKSMDQEDEDDRETKYRLDPKCVHVFSDYCDIKFVLICIQFYCSNILHFRYANVKTPDRHVRTRLYFTSESHIHSLMNVLRYCNLDESLHGEDSLVCQSTLDRLHRTRELDYMSNIVLRMFENTEVPLEDEKRFRIEMTFSRGADLSPLEDKTSETSSLLQEHTLPIMGPERLQEVGSCLTLDKFEKMVRPFAMPPEDFPPATPQALGYFSKGAGVLERLASFWPFHKGAANGKITEKAANCQK</sequence>
<accession>A0A453H3K7</accession>
<evidence type="ECO:0000256" key="2">
    <source>
        <dbReference type="ARBA" id="ARBA00005609"/>
    </source>
</evidence>
<dbReference type="GO" id="GO:0006020">
    <property type="term" value="P:inositol metabolic process"/>
    <property type="evidence" value="ECO:0007669"/>
    <property type="project" value="TreeGrafter"/>
</dbReference>
<keyword evidence="4" id="KW-0963">Cytoplasm</keyword>
<dbReference type="EC" id="2.7.4.24" evidence="3"/>
<dbReference type="Pfam" id="PF00328">
    <property type="entry name" value="His_Phos_2"/>
    <property type="match status" value="1"/>
</dbReference>
<evidence type="ECO:0000256" key="10">
    <source>
        <dbReference type="ARBA" id="ARBA00034629"/>
    </source>
</evidence>
<dbReference type="GO" id="GO:0000828">
    <property type="term" value="F:inositol hexakisphosphate kinase activity"/>
    <property type="evidence" value="ECO:0007669"/>
    <property type="project" value="UniProtKB-ARBA"/>
</dbReference>
<protein>
    <recommendedName>
        <fullName evidence="3">diphosphoinositol-pentakisphosphate 1-kinase</fullName>
        <ecNumber evidence="3">2.7.4.24</ecNumber>
    </recommendedName>
</protein>
<keyword evidence="13" id="KW-1185">Reference proteome</keyword>
<keyword evidence="5" id="KW-0808">Transferase</keyword>
<comment type="subcellular location">
    <subcellularLocation>
        <location evidence="1">Cytoplasm</location>
    </subcellularLocation>
</comment>
<dbReference type="GO" id="GO:0033857">
    <property type="term" value="F:5-diphosphoinositol pentakisphosphate 1-kinase activity"/>
    <property type="evidence" value="ECO:0007669"/>
    <property type="project" value="TreeGrafter"/>
</dbReference>
<evidence type="ECO:0000256" key="3">
    <source>
        <dbReference type="ARBA" id="ARBA00012893"/>
    </source>
</evidence>
<dbReference type="InterPro" id="IPR037446">
    <property type="entry name" value="His_Pase_VIP1"/>
</dbReference>
<reference evidence="13" key="2">
    <citation type="journal article" date="2017" name="Nat. Plants">
        <title>The Aegilops tauschii genome reveals multiple impacts of transposons.</title>
        <authorList>
            <person name="Zhao G."/>
            <person name="Zou C."/>
            <person name="Li K."/>
            <person name="Wang K."/>
            <person name="Li T."/>
            <person name="Gao L."/>
            <person name="Zhang X."/>
            <person name="Wang H."/>
            <person name="Yang Z."/>
            <person name="Liu X."/>
            <person name="Jiang W."/>
            <person name="Mao L."/>
            <person name="Kong X."/>
            <person name="Jiao Y."/>
            <person name="Jia J."/>
        </authorList>
    </citation>
    <scope>NUCLEOTIDE SEQUENCE [LARGE SCALE GENOMIC DNA]</scope>
    <source>
        <strain evidence="13">cv. AL8/78</strain>
    </source>
</reference>
<dbReference type="EnsemblPlants" id="AET4Gv20052800.34">
    <property type="protein sequence ID" value="AET4Gv20052800.34"/>
    <property type="gene ID" value="AET4Gv20052800"/>
</dbReference>
<dbReference type="Gramene" id="AET4Gv20052800.34">
    <property type="protein sequence ID" value="AET4Gv20052800.34"/>
    <property type="gene ID" value="AET4Gv20052800"/>
</dbReference>
<evidence type="ECO:0000256" key="9">
    <source>
        <dbReference type="ARBA" id="ARBA00033696"/>
    </source>
</evidence>
<feature type="region of interest" description="Disordered" evidence="11">
    <location>
        <begin position="105"/>
        <end position="134"/>
    </location>
</feature>
<evidence type="ECO:0000256" key="1">
    <source>
        <dbReference type="ARBA" id="ARBA00004496"/>
    </source>
</evidence>
<evidence type="ECO:0000256" key="5">
    <source>
        <dbReference type="ARBA" id="ARBA00022679"/>
    </source>
</evidence>
<comment type="similarity">
    <text evidence="2">Belongs to the histidine acid phosphatase family. VIP1 subfamily.</text>
</comment>
<reference evidence="12" key="4">
    <citation type="submission" date="2019-03" db="UniProtKB">
        <authorList>
            <consortium name="EnsemblPlants"/>
        </authorList>
    </citation>
    <scope>IDENTIFICATION</scope>
</reference>
<evidence type="ECO:0000313" key="12">
    <source>
        <dbReference type="EnsemblPlants" id="AET4Gv20052800.34"/>
    </source>
</evidence>
<dbReference type="PANTHER" id="PTHR12750:SF9">
    <property type="entry name" value="INOSITOL HEXAKISPHOSPHATE AND DIPHOSPHOINOSITOL-PENTAKISPHOSPHATE KINASE"/>
    <property type="match status" value="1"/>
</dbReference>
<comment type="catalytic activity">
    <reaction evidence="10">
        <text>1D-myo-inositol hexakisphosphate + ATP = 1-diphospho-1D-myo-inositol 2,3,4,5,6-pentakisphosphate + ADP</text>
        <dbReference type="Rhea" id="RHEA:37459"/>
        <dbReference type="ChEBI" id="CHEBI:30616"/>
        <dbReference type="ChEBI" id="CHEBI:58130"/>
        <dbReference type="ChEBI" id="CHEBI:74946"/>
        <dbReference type="ChEBI" id="CHEBI:456216"/>
        <dbReference type="EC" id="2.7.4.24"/>
    </reaction>
    <physiologicalReaction direction="left-to-right" evidence="10">
        <dbReference type="Rhea" id="RHEA:37460"/>
    </physiologicalReaction>
</comment>
<evidence type="ECO:0000256" key="8">
    <source>
        <dbReference type="ARBA" id="ARBA00022840"/>
    </source>
</evidence>
<comment type="catalytic activity">
    <reaction evidence="9">
        <text>5-diphospho-1D-myo-inositol 1,2,3,4,6-pentakisphosphate + ATP + H(+) = 1,5-bis(diphospho)-1D-myo-inositol 2,3,4,6-tetrakisphosphate + ADP</text>
        <dbReference type="Rhea" id="RHEA:10276"/>
        <dbReference type="ChEBI" id="CHEBI:15378"/>
        <dbReference type="ChEBI" id="CHEBI:30616"/>
        <dbReference type="ChEBI" id="CHEBI:58628"/>
        <dbReference type="ChEBI" id="CHEBI:77983"/>
        <dbReference type="ChEBI" id="CHEBI:456216"/>
        <dbReference type="EC" id="2.7.4.24"/>
    </reaction>
    <physiologicalReaction direction="left-to-right" evidence="9">
        <dbReference type="Rhea" id="RHEA:10277"/>
    </physiologicalReaction>
</comment>
<dbReference type="SUPFAM" id="SSF53254">
    <property type="entry name" value="Phosphoglycerate mutase-like"/>
    <property type="match status" value="1"/>
</dbReference>
<dbReference type="PANTHER" id="PTHR12750">
    <property type="entry name" value="DIPHOSPHOINOSITOL PENTAKISPHOSPHATE KINASE"/>
    <property type="match status" value="1"/>
</dbReference>
<reference evidence="13" key="1">
    <citation type="journal article" date="2014" name="Science">
        <title>Ancient hybridizations among the ancestral genomes of bread wheat.</title>
        <authorList>
            <consortium name="International Wheat Genome Sequencing Consortium,"/>
            <person name="Marcussen T."/>
            <person name="Sandve S.R."/>
            <person name="Heier L."/>
            <person name="Spannagl M."/>
            <person name="Pfeifer M."/>
            <person name="Jakobsen K.S."/>
            <person name="Wulff B.B."/>
            <person name="Steuernagel B."/>
            <person name="Mayer K.F."/>
            <person name="Olsen O.A."/>
        </authorList>
    </citation>
    <scope>NUCLEOTIDE SEQUENCE [LARGE SCALE GENOMIC DNA]</scope>
    <source>
        <strain evidence="13">cv. AL8/78</strain>
    </source>
</reference>
<evidence type="ECO:0000256" key="7">
    <source>
        <dbReference type="ARBA" id="ARBA00022777"/>
    </source>
</evidence>
<evidence type="ECO:0000313" key="13">
    <source>
        <dbReference type="Proteomes" id="UP000015105"/>
    </source>
</evidence>
<dbReference type="InterPro" id="IPR029033">
    <property type="entry name" value="His_PPase_superfam"/>
</dbReference>
<reference evidence="12" key="3">
    <citation type="journal article" date="2017" name="Nature">
        <title>Genome sequence of the progenitor of the wheat D genome Aegilops tauschii.</title>
        <authorList>
            <person name="Luo M.C."/>
            <person name="Gu Y.Q."/>
            <person name="Puiu D."/>
            <person name="Wang H."/>
            <person name="Twardziok S.O."/>
            <person name="Deal K.R."/>
            <person name="Huo N."/>
            <person name="Zhu T."/>
            <person name="Wang L."/>
            <person name="Wang Y."/>
            <person name="McGuire P.E."/>
            <person name="Liu S."/>
            <person name="Long H."/>
            <person name="Ramasamy R.K."/>
            <person name="Rodriguez J.C."/>
            <person name="Van S.L."/>
            <person name="Yuan L."/>
            <person name="Wang Z."/>
            <person name="Xia Z."/>
            <person name="Xiao L."/>
            <person name="Anderson O.D."/>
            <person name="Ouyang S."/>
            <person name="Liang Y."/>
            <person name="Zimin A.V."/>
            <person name="Pertea G."/>
            <person name="Qi P."/>
            <person name="Bennetzen J.L."/>
            <person name="Dai X."/>
            <person name="Dawson M.W."/>
            <person name="Muller H.G."/>
            <person name="Kugler K."/>
            <person name="Rivarola-Duarte L."/>
            <person name="Spannagl M."/>
            <person name="Mayer K.F.X."/>
            <person name="Lu F.H."/>
            <person name="Bevan M.W."/>
            <person name="Leroy P."/>
            <person name="Li P."/>
            <person name="You F.M."/>
            <person name="Sun Q."/>
            <person name="Liu Z."/>
            <person name="Lyons E."/>
            <person name="Wicker T."/>
            <person name="Salzberg S.L."/>
            <person name="Devos K.M."/>
            <person name="Dvorak J."/>
        </authorList>
    </citation>
    <scope>NUCLEOTIDE SEQUENCE [LARGE SCALE GENOMIC DNA]</scope>
    <source>
        <strain evidence="12">cv. AL8/78</strain>
    </source>
</reference>
<evidence type="ECO:0000256" key="11">
    <source>
        <dbReference type="SAM" id="MobiDB-lite"/>
    </source>
</evidence>